<keyword evidence="1" id="KW-0805">Transcription regulation</keyword>
<dbReference type="Pfam" id="PF12833">
    <property type="entry name" value="HTH_18"/>
    <property type="match status" value="1"/>
</dbReference>
<dbReference type="InterPro" id="IPR052158">
    <property type="entry name" value="INH-QAR"/>
</dbReference>
<evidence type="ECO:0000256" key="2">
    <source>
        <dbReference type="ARBA" id="ARBA00023163"/>
    </source>
</evidence>
<dbReference type="InterPro" id="IPR009057">
    <property type="entry name" value="Homeodomain-like_sf"/>
</dbReference>
<feature type="domain" description="HTH araC/xylS-type" evidence="3">
    <location>
        <begin position="213"/>
        <end position="288"/>
    </location>
</feature>
<dbReference type="InterPro" id="IPR029062">
    <property type="entry name" value="Class_I_gatase-like"/>
</dbReference>
<sequence>MRTRSTVTEVVFLLPQALSLFDLAGPVGVYRAAMAHGLPYRLSFVADAPDLVTEEGLGLRAEPTWPALSPADLVFVPGGLRLTPESLAALRGHHEKGGTVVAVSTGAEALGHAGLLDGRRSTTHHDSGRALAKAAPATTVVEDVLHVVDGRVATSAGSAAGVDLALHLLATAYGPAAAARVARDLVFYPRGNGDEPPVGVPLRYRGHVDDLAHRLQDLVEARFTERLRLVDMARELGFSERTLTRHFRRATGLTPLRYQQLLRVERAEQLIDRGATVDAAARAVGLTDARALRALRG</sequence>
<dbReference type="InterPro" id="IPR018060">
    <property type="entry name" value="HTH_AraC"/>
</dbReference>
<evidence type="ECO:0000313" key="4">
    <source>
        <dbReference type="EMBL" id="MCS7477302.1"/>
    </source>
</evidence>
<dbReference type="GO" id="GO:0003700">
    <property type="term" value="F:DNA-binding transcription factor activity"/>
    <property type="evidence" value="ECO:0007669"/>
    <property type="project" value="InterPro"/>
</dbReference>
<protein>
    <submittedName>
        <fullName evidence="4">DJ-1/PfpI family protein</fullName>
    </submittedName>
</protein>
<accession>A0A9X3AEI0</accession>
<dbReference type="Pfam" id="PF01965">
    <property type="entry name" value="DJ-1_PfpI"/>
    <property type="match status" value="1"/>
</dbReference>
<dbReference type="AlphaFoldDB" id="A0A9X3AEI0"/>
<keyword evidence="5" id="KW-1185">Reference proteome</keyword>
<dbReference type="SMART" id="SM00342">
    <property type="entry name" value="HTH_ARAC"/>
    <property type="match status" value="1"/>
</dbReference>
<dbReference type="Gene3D" id="1.10.10.60">
    <property type="entry name" value="Homeodomain-like"/>
    <property type="match status" value="1"/>
</dbReference>
<proteinExistence type="predicted"/>
<keyword evidence="2" id="KW-0804">Transcription</keyword>
<name>A0A9X3AEI0_9PSEU</name>
<evidence type="ECO:0000313" key="5">
    <source>
        <dbReference type="Proteomes" id="UP001141259"/>
    </source>
</evidence>
<organism evidence="4 5">
    <name type="scientific">Umezawaea endophytica</name>
    <dbReference type="NCBI Taxonomy" id="1654476"/>
    <lineage>
        <taxon>Bacteria</taxon>
        <taxon>Bacillati</taxon>
        <taxon>Actinomycetota</taxon>
        <taxon>Actinomycetes</taxon>
        <taxon>Pseudonocardiales</taxon>
        <taxon>Pseudonocardiaceae</taxon>
        <taxon>Umezawaea</taxon>
    </lineage>
</organism>
<dbReference type="EMBL" id="JANYMP010000004">
    <property type="protein sequence ID" value="MCS7477302.1"/>
    <property type="molecule type" value="Genomic_DNA"/>
</dbReference>
<dbReference type="PANTHER" id="PTHR43130">
    <property type="entry name" value="ARAC-FAMILY TRANSCRIPTIONAL REGULATOR"/>
    <property type="match status" value="1"/>
</dbReference>
<comment type="caution">
    <text evidence="4">The sequence shown here is derived from an EMBL/GenBank/DDBJ whole genome shotgun (WGS) entry which is preliminary data.</text>
</comment>
<gene>
    <name evidence="4" type="ORF">NZH93_10605</name>
</gene>
<dbReference type="Proteomes" id="UP001141259">
    <property type="component" value="Unassembled WGS sequence"/>
</dbReference>
<dbReference type="Gene3D" id="3.40.50.880">
    <property type="match status" value="1"/>
</dbReference>
<dbReference type="PROSITE" id="PS01124">
    <property type="entry name" value="HTH_ARAC_FAMILY_2"/>
    <property type="match status" value="1"/>
</dbReference>
<dbReference type="RefSeq" id="WP_259622811.1">
    <property type="nucleotide sequence ID" value="NZ_JANYMP010000004.1"/>
</dbReference>
<dbReference type="GO" id="GO:0043565">
    <property type="term" value="F:sequence-specific DNA binding"/>
    <property type="evidence" value="ECO:0007669"/>
    <property type="project" value="InterPro"/>
</dbReference>
<dbReference type="PANTHER" id="PTHR43130:SF3">
    <property type="entry name" value="HTH-TYPE TRANSCRIPTIONAL REGULATOR RV1931C"/>
    <property type="match status" value="1"/>
</dbReference>
<dbReference type="InterPro" id="IPR002818">
    <property type="entry name" value="DJ-1/PfpI"/>
</dbReference>
<dbReference type="SUPFAM" id="SSF46689">
    <property type="entry name" value="Homeodomain-like"/>
    <property type="match status" value="1"/>
</dbReference>
<dbReference type="SUPFAM" id="SSF52317">
    <property type="entry name" value="Class I glutamine amidotransferase-like"/>
    <property type="match status" value="1"/>
</dbReference>
<reference evidence="4" key="1">
    <citation type="submission" date="2022-08" db="EMBL/GenBank/DDBJ databases">
        <authorList>
            <person name="Tistechok S."/>
            <person name="Samborskyy M."/>
            <person name="Roman I."/>
        </authorList>
    </citation>
    <scope>NUCLEOTIDE SEQUENCE</scope>
    <source>
        <strain evidence="4">DSM 103496</strain>
    </source>
</reference>
<evidence type="ECO:0000256" key="1">
    <source>
        <dbReference type="ARBA" id="ARBA00023015"/>
    </source>
</evidence>
<evidence type="ECO:0000259" key="3">
    <source>
        <dbReference type="PROSITE" id="PS01124"/>
    </source>
</evidence>